<evidence type="ECO:0000259" key="9">
    <source>
        <dbReference type="Pfam" id="PF24883"/>
    </source>
</evidence>
<dbReference type="Proteomes" id="UP001213000">
    <property type="component" value="Unassembled WGS sequence"/>
</dbReference>
<feature type="transmembrane region" description="Helical" evidence="8">
    <location>
        <begin position="280"/>
        <end position="303"/>
    </location>
</feature>
<keyword evidence="11" id="KW-1185">Reference proteome</keyword>
<dbReference type="AlphaFoldDB" id="A0AAD5VKW4"/>
<feature type="transmembrane region" description="Helical" evidence="8">
    <location>
        <begin position="70"/>
        <end position="91"/>
    </location>
</feature>
<keyword evidence="1" id="KW-0813">Transport</keyword>
<comment type="caution">
    <text evidence="10">The sequence shown here is derived from an EMBL/GenBank/DDBJ whole genome shotgun (WGS) entry which is preliminary data.</text>
</comment>
<dbReference type="GO" id="GO:0030007">
    <property type="term" value="P:intracellular potassium ion homeostasis"/>
    <property type="evidence" value="ECO:0007669"/>
    <property type="project" value="TreeGrafter"/>
</dbReference>
<keyword evidence="4" id="KW-0915">Sodium</keyword>
<dbReference type="GO" id="GO:0005886">
    <property type="term" value="C:plasma membrane"/>
    <property type="evidence" value="ECO:0007669"/>
    <property type="project" value="InterPro"/>
</dbReference>
<feature type="region of interest" description="Disordered" evidence="7">
    <location>
        <begin position="428"/>
        <end position="447"/>
    </location>
</feature>
<evidence type="ECO:0000313" key="11">
    <source>
        <dbReference type="Proteomes" id="UP001213000"/>
    </source>
</evidence>
<evidence type="ECO:0000256" key="4">
    <source>
        <dbReference type="ARBA" id="ARBA00023053"/>
    </source>
</evidence>
<organism evidence="10 11">
    <name type="scientific">Leucocoprinus birnbaumii</name>
    <dbReference type="NCBI Taxonomy" id="56174"/>
    <lineage>
        <taxon>Eukaryota</taxon>
        <taxon>Fungi</taxon>
        <taxon>Dikarya</taxon>
        <taxon>Basidiomycota</taxon>
        <taxon>Agaricomycotina</taxon>
        <taxon>Agaricomycetes</taxon>
        <taxon>Agaricomycetidae</taxon>
        <taxon>Agaricales</taxon>
        <taxon>Agaricineae</taxon>
        <taxon>Agaricaceae</taxon>
        <taxon>Leucocoprinus</taxon>
    </lineage>
</organism>
<evidence type="ECO:0000256" key="6">
    <source>
        <dbReference type="ARBA" id="ARBA00023201"/>
    </source>
</evidence>
<evidence type="ECO:0000256" key="8">
    <source>
        <dbReference type="SAM" id="Phobius"/>
    </source>
</evidence>
<proteinExistence type="predicted"/>
<keyword evidence="2" id="KW-0050">Antiport</keyword>
<gene>
    <name evidence="10" type="ORF">NP233_g9364</name>
</gene>
<evidence type="ECO:0000256" key="5">
    <source>
        <dbReference type="ARBA" id="ARBA00023065"/>
    </source>
</evidence>
<feature type="transmembrane region" description="Helical" evidence="8">
    <location>
        <begin position="103"/>
        <end position="128"/>
    </location>
</feature>
<feature type="domain" description="Nephrocystin 3-like N-terminal" evidence="9">
    <location>
        <begin position="505"/>
        <end position="632"/>
    </location>
</feature>
<reference evidence="10" key="1">
    <citation type="submission" date="2022-07" db="EMBL/GenBank/DDBJ databases">
        <title>Genome Sequence of Leucocoprinus birnbaumii.</title>
        <authorList>
            <person name="Buettner E."/>
        </authorList>
    </citation>
    <scope>NUCLEOTIDE SEQUENCE</scope>
    <source>
        <strain evidence="10">VT141</strain>
    </source>
</reference>
<evidence type="ECO:0000256" key="1">
    <source>
        <dbReference type="ARBA" id="ARBA00022448"/>
    </source>
</evidence>
<dbReference type="Pfam" id="PF24883">
    <property type="entry name" value="NPHP3_N"/>
    <property type="match status" value="1"/>
</dbReference>
<dbReference type="GO" id="GO:0015385">
    <property type="term" value="F:sodium:proton antiporter activity"/>
    <property type="evidence" value="ECO:0007669"/>
    <property type="project" value="InterPro"/>
</dbReference>
<protein>
    <recommendedName>
        <fullName evidence="9">Nephrocystin 3-like N-terminal domain-containing protein</fullName>
    </recommendedName>
</protein>
<dbReference type="GO" id="GO:0036376">
    <property type="term" value="P:sodium ion export across plasma membrane"/>
    <property type="evidence" value="ECO:0007669"/>
    <property type="project" value="InterPro"/>
</dbReference>
<dbReference type="InterPro" id="IPR056884">
    <property type="entry name" value="NPHP3-like_N"/>
</dbReference>
<evidence type="ECO:0000313" key="10">
    <source>
        <dbReference type="EMBL" id="KAJ3562772.1"/>
    </source>
</evidence>
<feature type="transmembrane region" description="Helical" evidence="8">
    <location>
        <begin position="210"/>
        <end position="233"/>
    </location>
</feature>
<feature type="transmembrane region" description="Helical" evidence="8">
    <location>
        <begin position="176"/>
        <end position="198"/>
    </location>
</feature>
<name>A0AAD5VKW4_9AGAR</name>
<keyword evidence="6" id="KW-0739">Sodium transport</keyword>
<feature type="transmembrane region" description="Helical" evidence="8">
    <location>
        <begin position="357"/>
        <end position="381"/>
    </location>
</feature>
<dbReference type="GO" id="GO:0042391">
    <property type="term" value="P:regulation of membrane potential"/>
    <property type="evidence" value="ECO:0007669"/>
    <property type="project" value="InterPro"/>
</dbReference>
<sequence length="1075" mass="120322">MGTLVEVSPTGFAYISLGGFAVLFSVCSLLIWEKMFVNKAVLGVGFGILMGLLCAGIFDLRSWGSDSTRIMLEIMRVVLATGIFAIGANLLKMYMYKHLKGLLAMVVPTMAIGWVIVAGLLEVLFSCFDYVTCLILAACLTPTDPIVSAVVVGGPFAKKYVPDNLRHIITAETDQVILGIFIGAVIGYVSLCVMNFSYGRGYINRDSYVAQYLALSVFTMGVVNTIGSCAINWDGSFSTHTEDEAFGSVIEYIINCGCFFYIGTWLPWSSFSIPDLGISLWRLAVLCLGILLLRCIPVVMVLYRWVPKITGWKEALFCGHFGPMGVGAVFISTLALHHLPEPHHPPQSQENMLAITLHPMVGFIVLVSIVIYGFSILFFTLGRSIHSRTIPSTNLQMQMESVIGSVEMPELVLPICQSPTTTDLPFHYQQSNPTGSKPQIPRPALTRPPDQSRWMNNYVSADITEDLVMEKFAEHTIQGAELDSSACDLPPCCHPGTHISILKRMDLWIRNPCQTKRMLWLVGPAGVGKSAIMQTFAENECKLSLLAAIFFSAPNSCNDPKKVITTLAYQLAARYSPYCAYIRTMVTANLKVLEKSIMGQFTEFIVKSFVVGKIFEDTHPVLIFINSLDECVGEFDGGDPQLFAQSLHVKLRYENRAIRTEPSCEAEFPDVPLLWIVANCPEAHITHHLSRPRLAACFDKEEVPVDSPEAYQDVEQFVRVEFAKIQGSNSVIMSHYWEWPPEELLLKLLATAQGLFAYADMATRFIAECNHISWFQLVLNLIDQPSSTSPSSTAQPMARLDILYDYIVAQVDPNNLKYAKQIFTLFLFRPFVGSGKLSQSLICNWLEISSAVLHSSLCKLHSVLQIPAPHEYRTKIIWYHKSFYNFLHRTRLQLGLPMNAHEAAETSQQQLVKVLSHIPLTNLPTALEIPQDALSWPYQTLDEVKYSQINFFECLIGVDVGNSGLAGSTHEPFMTPGILHAVKAMASFCLCRQYLFDDIFFELTGQLREDRSLLDIPANVFNLDSIVRYSFYLIDKCMIPKQYQTLTDTEYGCIMHRWKTNPPEIMLKAFIGNWL</sequence>
<keyword evidence="8" id="KW-0812">Transmembrane</keyword>
<feature type="transmembrane region" description="Helical" evidence="8">
    <location>
        <begin position="315"/>
        <end position="337"/>
    </location>
</feature>
<dbReference type="PANTHER" id="PTHR31382:SF4">
    <property type="entry name" value="NA(+)_H(+) ANTIPORTER"/>
    <property type="match status" value="1"/>
</dbReference>
<evidence type="ECO:0000256" key="2">
    <source>
        <dbReference type="ARBA" id="ARBA00022449"/>
    </source>
</evidence>
<feature type="transmembrane region" description="Helical" evidence="8">
    <location>
        <begin position="134"/>
        <end position="156"/>
    </location>
</feature>
<feature type="transmembrane region" description="Helical" evidence="8">
    <location>
        <begin position="39"/>
        <end position="58"/>
    </location>
</feature>
<dbReference type="InterPro" id="IPR004712">
    <property type="entry name" value="Na+/H+_antiporter_fungi"/>
</dbReference>
<keyword evidence="8" id="KW-0472">Membrane</keyword>
<accession>A0AAD5VKW4</accession>
<evidence type="ECO:0000256" key="7">
    <source>
        <dbReference type="SAM" id="MobiDB-lite"/>
    </source>
</evidence>
<keyword evidence="8" id="KW-1133">Transmembrane helix</keyword>
<dbReference type="EMBL" id="JANIEX010000833">
    <property type="protein sequence ID" value="KAJ3562772.1"/>
    <property type="molecule type" value="Genomic_DNA"/>
</dbReference>
<keyword evidence="3" id="KW-0677">Repeat</keyword>
<feature type="compositionally biased region" description="Polar residues" evidence="7">
    <location>
        <begin position="428"/>
        <end position="437"/>
    </location>
</feature>
<dbReference type="PANTHER" id="PTHR31382">
    <property type="entry name" value="NA(+)/H(+) ANTIPORTER"/>
    <property type="match status" value="1"/>
</dbReference>
<feature type="transmembrane region" description="Helical" evidence="8">
    <location>
        <begin position="12"/>
        <end position="32"/>
    </location>
</feature>
<keyword evidence="5" id="KW-0406">Ion transport</keyword>
<evidence type="ECO:0000256" key="3">
    <source>
        <dbReference type="ARBA" id="ARBA00022737"/>
    </source>
</evidence>
<feature type="transmembrane region" description="Helical" evidence="8">
    <location>
        <begin position="245"/>
        <end position="268"/>
    </location>
</feature>
<dbReference type="GO" id="GO:0120029">
    <property type="term" value="P:proton export across plasma membrane"/>
    <property type="evidence" value="ECO:0007669"/>
    <property type="project" value="InterPro"/>
</dbReference>